<gene>
    <name evidence="2" type="ORF">G3M70_15775</name>
</gene>
<name>A0A7T0BYK2_9BACT</name>
<dbReference type="KEGG" id="nli:G3M70_15775"/>
<protein>
    <submittedName>
        <fullName evidence="2">MOSC domain-containing protein</fullName>
    </submittedName>
</protein>
<proteinExistence type="predicted"/>
<evidence type="ECO:0000313" key="2">
    <source>
        <dbReference type="EMBL" id="QPJ63252.1"/>
    </source>
</evidence>
<sequence>MGQIISISIGKPKSIPVKSSRPIKSSFIKTPIESKIFLGYEGFENDQVGDPRLHGGVDKAVCVYCKEHFVYWTNEKGLKLNAPAFGENLTVEGLLETQTNIGDVFNIGQAQVQVSQPRQPCHKINKVYDNQKMACWVKSSGFTGYYFRVIEQGWVAPGDKVIRVRKGEGTFSVDEINSFLSKSKGENNLQRLAKAVKLDSLTDEWRKLLKKRLP</sequence>
<dbReference type="Pfam" id="PF03473">
    <property type="entry name" value="MOSC"/>
    <property type="match status" value="1"/>
</dbReference>
<dbReference type="PANTHER" id="PTHR30212">
    <property type="entry name" value="PROTEIN YIIM"/>
    <property type="match status" value="1"/>
</dbReference>
<dbReference type="InterPro" id="IPR005302">
    <property type="entry name" value="MoCF_Sase_C"/>
</dbReference>
<evidence type="ECO:0000259" key="1">
    <source>
        <dbReference type="PROSITE" id="PS51340"/>
    </source>
</evidence>
<dbReference type="InterPro" id="IPR052353">
    <property type="entry name" value="Benzoxazolinone_Detox_Enz"/>
</dbReference>
<dbReference type="PANTHER" id="PTHR30212:SF4">
    <property type="entry name" value="MOSC DOMAIN-CONTAINING PROTEIN"/>
    <property type="match status" value="1"/>
</dbReference>
<accession>A0A7T0BYK2</accession>
<dbReference type="Proteomes" id="UP000594688">
    <property type="component" value="Chromosome"/>
</dbReference>
<dbReference type="Gene3D" id="2.40.33.20">
    <property type="entry name" value="PK beta-barrel domain-like"/>
    <property type="match status" value="1"/>
</dbReference>
<organism evidence="2 3">
    <name type="scientific">Candidatus Nitronauta litoralis</name>
    <dbReference type="NCBI Taxonomy" id="2705533"/>
    <lineage>
        <taxon>Bacteria</taxon>
        <taxon>Pseudomonadati</taxon>
        <taxon>Nitrospinota/Tectimicrobiota group</taxon>
        <taxon>Nitrospinota</taxon>
        <taxon>Nitrospinia</taxon>
        <taxon>Nitrospinales</taxon>
        <taxon>Nitrospinaceae</taxon>
        <taxon>Candidatus Nitronauta</taxon>
    </lineage>
</organism>
<dbReference type="GO" id="GO:0030170">
    <property type="term" value="F:pyridoxal phosphate binding"/>
    <property type="evidence" value="ECO:0007669"/>
    <property type="project" value="InterPro"/>
</dbReference>
<evidence type="ECO:0000313" key="3">
    <source>
        <dbReference type="Proteomes" id="UP000594688"/>
    </source>
</evidence>
<dbReference type="GO" id="GO:0003824">
    <property type="term" value="F:catalytic activity"/>
    <property type="evidence" value="ECO:0007669"/>
    <property type="project" value="InterPro"/>
</dbReference>
<dbReference type="SUPFAM" id="SSF50800">
    <property type="entry name" value="PK beta-barrel domain-like"/>
    <property type="match status" value="1"/>
</dbReference>
<dbReference type="AlphaFoldDB" id="A0A7T0BYK2"/>
<dbReference type="InterPro" id="IPR011037">
    <property type="entry name" value="Pyrv_Knase-like_insert_dom_sf"/>
</dbReference>
<dbReference type="GO" id="GO:0030151">
    <property type="term" value="F:molybdenum ion binding"/>
    <property type="evidence" value="ECO:0007669"/>
    <property type="project" value="InterPro"/>
</dbReference>
<dbReference type="EMBL" id="CP048685">
    <property type="protein sequence ID" value="QPJ63252.1"/>
    <property type="molecule type" value="Genomic_DNA"/>
</dbReference>
<reference evidence="2 3" key="1">
    <citation type="submission" date="2020-02" db="EMBL/GenBank/DDBJ databases">
        <title>Genomic and physiological characterization of two novel Nitrospinaceae genera.</title>
        <authorList>
            <person name="Mueller A.J."/>
            <person name="Jung M.-Y."/>
            <person name="Strachan C.R."/>
            <person name="Herbold C.W."/>
            <person name="Kirkegaard R.H."/>
            <person name="Daims H."/>
        </authorList>
    </citation>
    <scope>NUCLEOTIDE SEQUENCE [LARGE SCALE GENOMIC DNA]</scope>
    <source>
        <strain evidence="2">EB</strain>
    </source>
</reference>
<feature type="domain" description="MOSC" evidence="1">
    <location>
        <begin position="30"/>
        <end position="164"/>
    </location>
</feature>
<dbReference type="PROSITE" id="PS51340">
    <property type="entry name" value="MOSC"/>
    <property type="match status" value="1"/>
</dbReference>